<dbReference type="GO" id="GO:0045944">
    <property type="term" value="P:positive regulation of transcription by RNA polymerase II"/>
    <property type="evidence" value="ECO:0007669"/>
    <property type="project" value="EnsemblFungi"/>
</dbReference>
<dbReference type="Pfam" id="PF01412">
    <property type="entry name" value="ArfGap"/>
    <property type="match status" value="1"/>
</dbReference>
<feature type="region of interest" description="Disordered" evidence="2">
    <location>
        <begin position="239"/>
        <end position="285"/>
    </location>
</feature>
<dbReference type="SUPFAM" id="SSF46934">
    <property type="entry name" value="UBA-like"/>
    <property type="match status" value="1"/>
</dbReference>
<feature type="region of interest" description="Disordered" evidence="2">
    <location>
        <begin position="148"/>
        <end position="197"/>
    </location>
</feature>
<dbReference type="CDD" id="cd08204">
    <property type="entry name" value="ArfGap"/>
    <property type="match status" value="1"/>
</dbReference>
<evidence type="ECO:0000313" key="5">
    <source>
        <dbReference type="EMBL" id="CCC69399.1"/>
    </source>
</evidence>
<name>G0VD37_NAUCA</name>
<keyword evidence="6" id="KW-1185">Reference proteome</keyword>
<dbReference type="GeneID" id="96902980"/>
<evidence type="ECO:0000313" key="6">
    <source>
        <dbReference type="Proteomes" id="UP000001640"/>
    </source>
</evidence>
<dbReference type="InterPro" id="IPR001164">
    <property type="entry name" value="ArfGAP_dom"/>
</dbReference>
<dbReference type="SUPFAM" id="SSF57863">
    <property type="entry name" value="ArfGap/RecO-like zinc finger"/>
    <property type="match status" value="1"/>
</dbReference>
<accession>G0VD37</accession>
<dbReference type="EMBL" id="HE576754">
    <property type="protein sequence ID" value="CCC69399.1"/>
    <property type="molecule type" value="Genomic_DNA"/>
</dbReference>
<sequence>MARFSSGRSKLKIKKSRNPNIENELRDLLNAPENANKCGECGSTFPTWCSINLGVFLCGRCASVHRKILNGREDDVFSNLKSLSLDKWNNDDMDILAELGGNKGNHKFWNPKHEPFPFDGDDDKSIVEHFIRDKYILGKFRYDEVKPEDFGERDERDSRSRSRYDDDYGSYDNRDAYDDYHGGSNRHHPHDSRHGRFKYSRQLNELRDMGYSTDTQRIKDALERTHGDINRSLDIIERSDSSSYSSRNESRSGMSSAPTSAPSAVSNPPLPKRKSTLSGPQPAVFDGLDSVMTGAPNAVTGAVPGGIQQYLDPATGTIYVDQQQYTTAVQQQQLQLQAQAQAQLQIQPQMAVYQTQMPSFYYNGIEITPNNPQYQQLLLMQQQQAPQQFQSGFYPQ</sequence>
<dbReference type="Gene3D" id="1.10.8.10">
    <property type="entry name" value="DNA helicase RuvA subunit, C-terminal domain"/>
    <property type="match status" value="1"/>
</dbReference>
<dbReference type="Proteomes" id="UP000001640">
    <property type="component" value="Chromosome 3"/>
</dbReference>
<dbReference type="OrthoDB" id="10266696at2759"/>
<evidence type="ECO:0000256" key="2">
    <source>
        <dbReference type="SAM" id="MobiDB-lite"/>
    </source>
</evidence>
<dbReference type="Gene3D" id="1.10.220.150">
    <property type="entry name" value="Arf GTPase activating protein"/>
    <property type="match status" value="1"/>
</dbReference>
<feature type="compositionally biased region" description="Basic residues" evidence="2">
    <location>
        <begin position="184"/>
        <end position="197"/>
    </location>
</feature>
<dbReference type="InterPro" id="IPR037278">
    <property type="entry name" value="ARFGAP/RecO"/>
</dbReference>
<proteinExistence type="predicted"/>
<feature type="compositionally biased region" description="Basic and acidic residues" evidence="2">
    <location>
        <begin position="148"/>
        <end position="181"/>
    </location>
</feature>
<reference evidence="5 6" key="1">
    <citation type="journal article" date="2011" name="Proc. Natl. Acad. Sci. U.S.A.">
        <title>Evolutionary erosion of yeast sex chromosomes by mating-type switching accidents.</title>
        <authorList>
            <person name="Gordon J.L."/>
            <person name="Armisen D."/>
            <person name="Proux-Wera E."/>
            <person name="Oheigeartaigh S.S."/>
            <person name="Byrne K.P."/>
            <person name="Wolfe K.H."/>
        </authorList>
    </citation>
    <scope>NUCLEOTIDE SEQUENCE [LARGE SCALE GENOMIC DNA]</scope>
    <source>
        <strain evidence="6">ATCC 76901 / BCRC 22586 / CBS 4309 / NBRC 1992 / NRRL Y-12630</strain>
    </source>
</reference>
<dbReference type="HOGENOM" id="CLU_031494_1_0_1"/>
<dbReference type="InterPro" id="IPR038508">
    <property type="entry name" value="ArfGAP_dom_sf"/>
</dbReference>
<dbReference type="RefSeq" id="XP_003675763.1">
    <property type="nucleotide sequence ID" value="XM_003675715.1"/>
</dbReference>
<dbReference type="GO" id="GO:0008270">
    <property type="term" value="F:zinc ion binding"/>
    <property type="evidence" value="ECO:0007669"/>
    <property type="project" value="UniProtKB-KW"/>
</dbReference>
<evidence type="ECO:0000256" key="1">
    <source>
        <dbReference type="PROSITE-ProRule" id="PRU00288"/>
    </source>
</evidence>
<reference key="2">
    <citation type="submission" date="2011-08" db="EMBL/GenBank/DDBJ databases">
        <title>Genome sequence of Naumovozyma castellii.</title>
        <authorList>
            <person name="Gordon J.L."/>
            <person name="Armisen D."/>
            <person name="Proux-Wera E."/>
            <person name="OhEigeartaigh S.S."/>
            <person name="Byrne K.P."/>
            <person name="Wolfe K.H."/>
        </authorList>
    </citation>
    <scope>NUCLEOTIDE SEQUENCE</scope>
    <source>
        <strain>Type strain:CBS 4309</strain>
    </source>
</reference>
<feature type="compositionally biased region" description="Low complexity" evidence="2">
    <location>
        <begin position="241"/>
        <end position="267"/>
    </location>
</feature>
<dbReference type="SMART" id="SM00105">
    <property type="entry name" value="ArfGap"/>
    <property type="match status" value="1"/>
</dbReference>
<dbReference type="PRINTS" id="PR00405">
    <property type="entry name" value="REVINTRACTNG"/>
</dbReference>
<dbReference type="eggNOG" id="KOG0703">
    <property type="taxonomic scope" value="Eukaryota"/>
</dbReference>
<dbReference type="AlphaFoldDB" id="G0VD37"/>
<dbReference type="PANTHER" id="PTHR45705:SF9">
    <property type="entry name" value="PROTEIN GTS1"/>
    <property type="match status" value="1"/>
</dbReference>
<dbReference type="PROSITE" id="PS50115">
    <property type="entry name" value="ARFGAP"/>
    <property type="match status" value="1"/>
</dbReference>
<dbReference type="InParanoid" id="G0VD37"/>
<dbReference type="InterPro" id="IPR015940">
    <property type="entry name" value="UBA"/>
</dbReference>
<protein>
    <recommendedName>
        <fullName evidence="7">Arf-GAP domain-containing protein</fullName>
    </recommendedName>
</protein>
<gene>
    <name evidence="5" type="primary">NCAS0C04090</name>
    <name evidence="5" type="ordered locus">NCAS_0C04090</name>
</gene>
<dbReference type="FunCoup" id="G0VD37">
    <property type="interactions" value="118"/>
</dbReference>
<dbReference type="GO" id="GO:0006897">
    <property type="term" value="P:endocytosis"/>
    <property type="evidence" value="ECO:0007669"/>
    <property type="project" value="EnsemblFungi"/>
</dbReference>
<dbReference type="GO" id="GO:0010512">
    <property type="term" value="P:negative regulation of phosphatidylinositol biosynthetic process"/>
    <property type="evidence" value="ECO:0007669"/>
    <property type="project" value="EnsemblFungi"/>
</dbReference>
<dbReference type="PANTHER" id="PTHR45705">
    <property type="entry name" value="FI20236P1"/>
    <property type="match status" value="1"/>
</dbReference>
<organism evidence="5 6">
    <name type="scientific">Naumovozyma castellii</name>
    <name type="common">Yeast</name>
    <name type="synonym">Saccharomyces castellii</name>
    <dbReference type="NCBI Taxonomy" id="27288"/>
    <lineage>
        <taxon>Eukaryota</taxon>
        <taxon>Fungi</taxon>
        <taxon>Dikarya</taxon>
        <taxon>Ascomycota</taxon>
        <taxon>Saccharomycotina</taxon>
        <taxon>Saccharomycetes</taxon>
        <taxon>Saccharomycetales</taxon>
        <taxon>Saccharomycetaceae</taxon>
        <taxon>Naumovozyma</taxon>
    </lineage>
</organism>
<dbReference type="KEGG" id="ncs:NCAS_0C04090"/>
<dbReference type="GO" id="GO:0030479">
    <property type="term" value="C:actin cortical patch"/>
    <property type="evidence" value="ECO:0007669"/>
    <property type="project" value="EnsemblFungi"/>
</dbReference>
<dbReference type="InterPro" id="IPR009060">
    <property type="entry name" value="UBA-like_sf"/>
</dbReference>
<dbReference type="GO" id="GO:0140297">
    <property type="term" value="F:DNA-binding transcription factor binding"/>
    <property type="evidence" value="ECO:0007669"/>
    <property type="project" value="EnsemblFungi"/>
</dbReference>
<keyword evidence="1" id="KW-0479">Metal-binding</keyword>
<keyword evidence="1" id="KW-0862">Zinc</keyword>
<evidence type="ECO:0000259" key="4">
    <source>
        <dbReference type="PROSITE" id="PS50115"/>
    </source>
</evidence>
<evidence type="ECO:0000259" key="3">
    <source>
        <dbReference type="PROSITE" id="PS50030"/>
    </source>
</evidence>
<keyword evidence="1" id="KW-0863">Zinc-finger</keyword>
<dbReference type="FunFam" id="1.10.220.150:FF:000027">
    <property type="entry name" value="Gts1p"/>
    <property type="match status" value="1"/>
</dbReference>
<evidence type="ECO:0008006" key="7">
    <source>
        <dbReference type="Google" id="ProtNLM"/>
    </source>
</evidence>
<dbReference type="PROSITE" id="PS50030">
    <property type="entry name" value="UBA"/>
    <property type="match status" value="1"/>
</dbReference>
<dbReference type="InterPro" id="IPR051718">
    <property type="entry name" value="ARF_GTPase-activating"/>
</dbReference>
<dbReference type="GO" id="GO:0005634">
    <property type="term" value="C:nucleus"/>
    <property type="evidence" value="ECO:0007669"/>
    <property type="project" value="EnsemblFungi"/>
</dbReference>
<feature type="domain" description="Arf-GAP" evidence="4">
    <location>
        <begin position="22"/>
        <end position="149"/>
    </location>
</feature>
<dbReference type="SMART" id="SM00165">
    <property type="entry name" value="UBA"/>
    <property type="match status" value="1"/>
</dbReference>
<feature type="domain" description="UBA" evidence="3">
    <location>
        <begin position="189"/>
        <end position="239"/>
    </location>
</feature>
<dbReference type="OMA" id="RDKYEHK"/>
<dbReference type="GO" id="GO:0005096">
    <property type="term" value="F:GTPase activator activity"/>
    <property type="evidence" value="ECO:0007669"/>
    <property type="project" value="EnsemblFungi"/>
</dbReference>